<dbReference type="PROSITE" id="PS51750">
    <property type="entry name" value="BRO_N"/>
    <property type="match status" value="1"/>
</dbReference>
<evidence type="ECO:0000259" key="1">
    <source>
        <dbReference type="PROSITE" id="PS51750"/>
    </source>
</evidence>
<gene>
    <name evidence="2" type="ORF">L2422_02115</name>
</gene>
<dbReference type="PANTHER" id="PTHR36180">
    <property type="entry name" value="DNA-BINDING PROTEIN-RELATED-RELATED"/>
    <property type="match status" value="1"/>
</dbReference>
<reference evidence="2" key="1">
    <citation type="submission" date="2022-01" db="EMBL/GenBank/DDBJ databases">
        <title>VMRC isolate genome collection.</title>
        <authorList>
            <person name="France M."/>
            <person name="Rutt L."/>
            <person name="Humphrys M."/>
            <person name="Ravel J."/>
        </authorList>
    </citation>
    <scope>NUCLEOTIDE SEQUENCE</scope>
    <source>
        <strain evidence="2">C0127B5</strain>
    </source>
</reference>
<dbReference type="Pfam" id="PF03374">
    <property type="entry name" value="ANT"/>
    <property type="match status" value="1"/>
</dbReference>
<dbReference type="InterPro" id="IPR005039">
    <property type="entry name" value="Ant_C"/>
</dbReference>
<dbReference type="EMBL" id="JAKHLF010000002">
    <property type="protein sequence ID" value="MCZ3844321.1"/>
    <property type="molecule type" value="Genomic_DNA"/>
</dbReference>
<dbReference type="SMART" id="SM01040">
    <property type="entry name" value="Bro-N"/>
    <property type="match status" value="1"/>
</dbReference>
<sequence>MNNLQIFKFNGADVRTVLIDGEPYFVGKDVAEVLGYAKPRNAIRNHVDDEDKKVELVNLSQTPQNRANVNNSQVSQNATGYQNIDLITESGVYSLIFGSKLPTAKKFKHWVTSEVLPAIRQHGAYMTDEKAFDVVNNKSGLADLLQQAADQLKQKDIQIAELKPKALFADSVATSNSTILVGELAKILRGNGIEIGQNRLFDWLRKNGYLISKKGSSYNLPTQKSMNLGLFKIKETTINHSNGSVSISKTAKVTGKGQQYFINKFLNCMSHIYGSGEKSSCGIC</sequence>
<dbReference type="InterPro" id="IPR003497">
    <property type="entry name" value="BRO_N_domain"/>
</dbReference>
<dbReference type="Proteomes" id="UP001213015">
    <property type="component" value="Unassembled WGS sequence"/>
</dbReference>
<accession>A0AAP3GWT8</accession>
<dbReference type="GO" id="GO:0003677">
    <property type="term" value="F:DNA binding"/>
    <property type="evidence" value="ECO:0007669"/>
    <property type="project" value="InterPro"/>
</dbReference>
<protein>
    <submittedName>
        <fullName evidence="2">Phage antirepressor KilAC domain-containing protein</fullName>
    </submittedName>
</protein>
<evidence type="ECO:0000313" key="3">
    <source>
        <dbReference type="Proteomes" id="UP001213015"/>
    </source>
</evidence>
<dbReference type="AlphaFoldDB" id="A0AAP3GWT8"/>
<proteinExistence type="predicted"/>
<dbReference type="PANTHER" id="PTHR36180:SF2">
    <property type="entry name" value="BRO FAMILY PROTEIN"/>
    <property type="match status" value="1"/>
</dbReference>
<comment type="caution">
    <text evidence="2">The sequence shown here is derived from an EMBL/GenBank/DDBJ whole genome shotgun (WGS) entry which is preliminary data.</text>
</comment>
<name>A0AAP3GWT8_9LACO</name>
<evidence type="ECO:0000313" key="2">
    <source>
        <dbReference type="EMBL" id="MCZ3844321.1"/>
    </source>
</evidence>
<feature type="domain" description="Bro-N" evidence="1">
    <location>
        <begin position="1"/>
        <end position="123"/>
    </location>
</feature>
<organism evidence="2 3">
    <name type="scientific">Lactobacillus mulieris</name>
    <dbReference type="NCBI Taxonomy" id="2508708"/>
    <lineage>
        <taxon>Bacteria</taxon>
        <taxon>Bacillati</taxon>
        <taxon>Bacillota</taxon>
        <taxon>Bacilli</taxon>
        <taxon>Lactobacillales</taxon>
        <taxon>Lactobacillaceae</taxon>
        <taxon>Lactobacillus</taxon>
    </lineage>
</organism>
<dbReference type="Pfam" id="PF02498">
    <property type="entry name" value="Bro-N"/>
    <property type="match status" value="1"/>
</dbReference>
<dbReference type="RefSeq" id="WP_269255577.1">
    <property type="nucleotide sequence ID" value="NZ_JAKHLF010000002.1"/>
</dbReference>